<dbReference type="OrthoDB" id="2821340at2759"/>
<dbReference type="SUPFAM" id="SSF50876">
    <property type="entry name" value="Avidin/streptavidin"/>
    <property type="match status" value="1"/>
</dbReference>
<evidence type="ECO:0000313" key="6">
    <source>
        <dbReference type="Proteomes" id="UP001152320"/>
    </source>
</evidence>
<comment type="subcellular location">
    <subcellularLocation>
        <location evidence="1">Secreted</location>
    </subcellularLocation>
</comment>
<dbReference type="Gene3D" id="2.40.128.30">
    <property type="entry name" value="Avidin-like"/>
    <property type="match status" value="1"/>
</dbReference>
<keyword evidence="6" id="KW-1185">Reference proteome</keyword>
<evidence type="ECO:0000256" key="1">
    <source>
        <dbReference type="ARBA" id="ARBA00004613"/>
    </source>
</evidence>
<feature type="chain" id="PRO_5040319018" evidence="4">
    <location>
        <begin position="24"/>
        <end position="200"/>
    </location>
</feature>
<dbReference type="PANTHER" id="PTHR34399">
    <property type="entry name" value="AVIDIN-RELATED"/>
    <property type="match status" value="1"/>
</dbReference>
<evidence type="ECO:0000256" key="3">
    <source>
        <dbReference type="ARBA" id="ARBA00022729"/>
    </source>
</evidence>
<dbReference type="InterPro" id="IPR051764">
    <property type="entry name" value="Avidin/Streptavidin-rel"/>
</dbReference>
<gene>
    <name evidence="5" type="ORF">HOLleu_10430</name>
</gene>
<protein>
    <submittedName>
        <fullName evidence="5">Fibropellin-1</fullName>
    </submittedName>
</protein>
<comment type="caution">
    <text evidence="5">The sequence shown here is derived from an EMBL/GenBank/DDBJ whole genome shotgun (WGS) entry which is preliminary data.</text>
</comment>
<name>A0A9Q1CEQ7_HOLLE</name>
<dbReference type="InterPro" id="IPR005468">
    <property type="entry name" value="Avidin/str"/>
</dbReference>
<evidence type="ECO:0000256" key="4">
    <source>
        <dbReference type="SAM" id="SignalP"/>
    </source>
</evidence>
<dbReference type="GO" id="GO:0005576">
    <property type="term" value="C:extracellular region"/>
    <property type="evidence" value="ECO:0007669"/>
    <property type="project" value="UniProtKB-SubCell"/>
</dbReference>
<organism evidence="5 6">
    <name type="scientific">Holothuria leucospilota</name>
    <name type="common">Black long sea cucumber</name>
    <name type="synonym">Mertensiothuria leucospilota</name>
    <dbReference type="NCBI Taxonomy" id="206669"/>
    <lineage>
        <taxon>Eukaryota</taxon>
        <taxon>Metazoa</taxon>
        <taxon>Echinodermata</taxon>
        <taxon>Eleutherozoa</taxon>
        <taxon>Echinozoa</taxon>
        <taxon>Holothuroidea</taxon>
        <taxon>Aspidochirotacea</taxon>
        <taxon>Aspidochirotida</taxon>
        <taxon>Holothuriidae</taxon>
        <taxon>Holothuria</taxon>
    </lineage>
</organism>
<dbReference type="Proteomes" id="UP001152320">
    <property type="component" value="Chromosome 4"/>
</dbReference>
<proteinExistence type="predicted"/>
<dbReference type="Pfam" id="PF01382">
    <property type="entry name" value="Avidin"/>
    <property type="match status" value="2"/>
</dbReference>
<dbReference type="InterPro" id="IPR036896">
    <property type="entry name" value="Avidin-like_sf"/>
</dbReference>
<keyword evidence="2" id="KW-0964">Secreted</keyword>
<dbReference type="EMBL" id="JAIZAY010000004">
    <property type="protein sequence ID" value="KAJ8043373.1"/>
    <property type="molecule type" value="Genomic_DNA"/>
</dbReference>
<dbReference type="AlphaFoldDB" id="A0A9Q1CEQ7"/>
<evidence type="ECO:0000313" key="5">
    <source>
        <dbReference type="EMBL" id="KAJ8043373.1"/>
    </source>
</evidence>
<sequence>MESVVRLFLCAMICICVTQPVWGQDLNYTATWYNQLGSSMTLSLNNVTSFLTGEYFTAVLQSDGTSVLKRTTHFVPVPQPLDDDSANWLGPFEVADEESLHAPGAPIVGFASRGVYNSSTFGFVAAWFDAAYIASWSGEYKVCQNEHVLFTSWILKPVTDNCRSAALSTRTGTDCFTKFPQIPADGQQCQNRTNPCRTPC</sequence>
<feature type="signal peptide" evidence="4">
    <location>
        <begin position="1"/>
        <end position="23"/>
    </location>
</feature>
<reference evidence="5" key="1">
    <citation type="submission" date="2021-10" db="EMBL/GenBank/DDBJ databases">
        <title>Tropical sea cucumber genome reveals ecological adaptation and Cuvierian tubules defense mechanism.</title>
        <authorList>
            <person name="Chen T."/>
        </authorList>
    </citation>
    <scope>NUCLEOTIDE SEQUENCE</scope>
    <source>
        <strain evidence="5">Nanhai2018</strain>
        <tissue evidence="5">Muscle</tissue>
    </source>
</reference>
<dbReference type="GO" id="GO:0009374">
    <property type="term" value="F:biotin binding"/>
    <property type="evidence" value="ECO:0007669"/>
    <property type="project" value="InterPro"/>
</dbReference>
<dbReference type="PROSITE" id="PS51326">
    <property type="entry name" value="AVIDIN_2"/>
    <property type="match status" value="1"/>
</dbReference>
<dbReference type="PANTHER" id="PTHR34399:SF6">
    <property type="entry name" value="AVIDIN-LIKE"/>
    <property type="match status" value="1"/>
</dbReference>
<keyword evidence="3 4" id="KW-0732">Signal</keyword>
<evidence type="ECO:0000256" key="2">
    <source>
        <dbReference type="ARBA" id="ARBA00022525"/>
    </source>
</evidence>
<accession>A0A9Q1CEQ7</accession>